<evidence type="ECO:0000256" key="4">
    <source>
        <dbReference type="ARBA" id="ARBA00022432"/>
    </source>
</evidence>
<comment type="catalytic activity">
    <reaction evidence="1">
        <text>L-erythrulose 1-phosphate = D-erythrulose 4-phosphate</text>
        <dbReference type="Rhea" id="RHEA:49588"/>
        <dbReference type="ChEBI" id="CHEBI:58002"/>
        <dbReference type="ChEBI" id="CHEBI:90796"/>
        <dbReference type="EC" id="5.3.1.33"/>
    </reaction>
</comment>
<dbReference type="SUPFAM" id="SSF51351">
    <property type="entry name" value="Triosephosphate isomerase (TIM)"/>
    <property type="match status" value="1"/>
</dbReference>
<comment type="pathway">
    <text evidence="2">Carbohydrate metabolism; erythritol degradation.</text>
</comment>
<feature type="binding site" evidence="8">
    <location>
        <position position="199"/>
    </location>
    <ligand>
        <name>substrate</name>
    </ligand>
</feature>
<dbReference type="EC" id="5.3.1.1" evidence="8 9"/>
<dbReference type="GO" id="GO:0006094">
    <property type="term" value="P:gluconeogenesis"/>
    <property type="evidence" value="ECO:0007669"/>
    <property type="project" value="UniProtKB-UniRule"/>
</dbReference>
<sequence>MNGMISSLDELAQTASRSVDLSLFVDMVICPPLTLVRSAVEGVATSLLEIGAQDCSDEQTGAFTGDVSAAMLANCGAKWVIIGHSERRTLRSETSAVVCRKVRQALSAGVTPIVCIGETESEMHEGRTLQVLSEQLTASLPSEAGQGDFVVAYEPVWAIGSGKTPTVDQIAGVHQFIRNWLDAQFADHGPKTRLLYGGSVKAENAREIITCENVSGALVGGASLKAASFLAIADALCVS</sequence>
<dbReference type="GO" id="GO:0005829">
    <property type="term" value="C:cytosol"/>
    <property type="evidence" value="ECO:0007669"/>
    <property type="project" value="TreeGrafter"/>
</dbReference>
<dbReference type="PROSITE" id="PS00171">
    <property type="entry name" value="TIM_1"/>
    <property type="match status" value="1"/>
</dbReference>
<evidence type="ECO:0000256" key="6">
    <source>
        <dbReference type="ARBA" id="ARBA00023152"/>
    </source>
</evidence>
<keyword evidence="6 8" id="KW-0324">Glycolysis</keyword>
<evidence type="ECO:0000256" key="5">
    <source>
        <dbReference type="ARBA" id="ARBA00022490"/>
    </source>
</evidence>
<dbReference type="InterPro" id="IPR022896">
    <property type="entry name" value="TrioseP_Isoase_bac/euk"/>
</dbReference>
<dbReference type="PANTHER" id="PTHR21139:SF42">
    <property type="entry name" value="TRIOSEPHOSPHATE ISOMERASE"/>
    <property type="match status" value="1"/>
</dbReference>
<evidence type="ECO:0000313" key="10">
    <source>
        <dbReference type="EMBL" id="MBB4571532.1"/>
    </source>
</evidence>
<feature type="active site" description="Electrophile" evidence="8">
    <location>
        <position position="84"/>
    </location>
</feature>
<evidence type="ECO:0000256" key="1">
    <source>
        <dbReference type="ARBA" id="ARBA00000148"/>
    </source>
</evidence>
<dbReference type="Proteomes" id="UP000543836">
    <property type="component" value="Unassembled WGS sequence"/>
</dbReference>
<comment type="pathway">
    <text evidence="8 9">Carbohydrate biosynthesis; gluconeogenesis.</text>
</comment>
<dbReference type="InterPro" id="IPR035990">
    <property type="entry name" value="TIM_sf"/>
</dbReference>
<evidence type="ECO:0000256" key="7">
    <source>
        <dbReference type="ARBA" id="ARBA00023235"/>
    </source>
</evidence>
<dbReference type="UniPathway" id="UPA00138"/>
<dbReference type="Pfam" id="PF00121">
    <property type="entry name" value="TIM"/>
    <property type="match status" value="1"/>
</dbReference>
<comment type="function">
    <text evidence="8">Involved in the gluconeogenesis. Catalyzes stereospecifically the conversion of dihydroxyacetone phosphate (DHAP) to D-glyceraldehyde-3-phosphate (G3P).</text>
</comment>
<organism evidence="10 11">
    <name type="scientific">Rhizobium leucaenae</name>
    <dbReference type="NCBI Taxonomy" id="29450"/>
    <lineage>
        <taxon>Bacteria</taxon>
        <taxon>Pseudomonadati</taxon>
        <taxon>Pseudomonadota</taxon>
        <taxon>Alphaproteobacteria</taxon>
        <taxon>Hyphomicrobiales</taxon>
        <taxon>Rhizobiaceae</taxon>
        <taxon>Rhizobium/Agrobacterium group</taxon>
        <taxon>Rhizobium</taxon>
    </lineage>
</organism>
<evidence type="ECO:0000256" key="8">
    <source>
        <dbReference type="HAMAP-Rule" id="MF_00147"/>
    </source>
</evidence>
<evidence type="ECO:0000256" key="2">
    <source>
        <dbReference type="ARBA" id="ARBA00004939"/>
    </source>
</evidence>
<protein>
    <recommendedName>
        <fullName evidence="8 9">Triosephosphate isomerase</fullName>
        <shortName evidence="8">TIM</shortName>
        <shortName evidence="8">TPI</shortName>
        <ecNumber evidence="8 9">5.3.1.1</ecNumber>
    </recommendedName>
    <alternativeName>
        <fullName evidence="8">Triose-phosphate isomerase</fullName>
    </alternativeName>
</protein>
<dbReference type="UniPathway" id="UPA01066"/>
<dbReference type="HAMAP" id="MF_00147_B">
    <property type="entry name" value="TIM_B"/>
    <property type="match status" value="1"/>
</dbReference>
<comment type="pathway">
    <text evidence="8 9">Carbohydrate degradation; glycolysis; D-glyceraldehyde 3-phosphate from glycerone phosphate: step 1/1.</text>
</comment>
<comment type="subunit">
    <text evidence="8 9">Homodimer.</text>
</comment>
<dbReference type="NCBIfam" id="TIGR00419">
    <property type="entry name" value="tim"/>
    <property type="match status" value="1"/>
</dbReference>
<evidence type="ECO:0000256" key="9">
    <source>
        <dbReference type="RuleBase" id="RU363013"/>
    </source>
</evidence>
<dbReference type="GO" id="GO:0046166">
    <property type="term" value="P:glyceraldehyde-3-phosphate biosynthetic process"/>
    <property type="evidence" value="ECO:0007669"/>
    <property type="project" value="TreeGrafter"/>
</dbReference>
<dbReference type="GO" id="GO:0019563">
    <property type="term" value="P:glycerol catabolic process"/>
    <property type="evidence" value="ECO:0007669"/>
    <property type="project" value="TreeGrafter"/>
</dbReference>
<dbReference type="AlphaFoldDB" id="A0A7W7ENG1"/>
<keyword evidence="11" id="KW-1185">Reference proteome</keyword>
<feature type="binding site" evidence="8">
    <location>
        <begin position="220"/>
        <end position="221"/>
    </location>
    <ligand>
        <name>substrate</name>
    </ligand>
</feature>
<dbReference type="EMBL" id="JACIIG010000027">
    <property type="protein sequence ID" value="MBB4571532.1"/>
    <property type="molecule type" value="Genomic_DNA"/>
</dbReference>
<comment type="caution">
    <text evidence="8">Lacks conserved residue(s) required for the propagation of feature annotation.</text>
</comment>
<dbReference type="GO" id="GO:0004807">
    <property type="term" value="F:triose-phosphate isomerase activity"/>
    <property type="evidence" value="ECO:0007669"/>
    <property type="project" value="UniProtKB-UniRule"/>
</dbReference>
<evidence type="ECO:0000313" key="11">
    <source>
        <dbReference type="Proteomes" id="UP000543836"/>
    </source>
</evidence>
<reference evidence="10 11" key="1">
    <citation type="submission" date="2020-08" db="EMBL/GenBank/DDBJ databases">
        <title>Genomic Encyclopedia of Type Strains, Phase IV (KMG-V): Genome sequencing to study the core and pangenomes of soil and plant-associated prokaryotes.</title>
        <authorList>
            <person name="Whitman W."/>
        </authorList>
    </citation>
    <scope>NUCLEOTIDE SEQUENCE [LARGE SCALE GENOMIC DNA]</scope>
    <source>
        <strain evidence="10 11">SEMIA 492</strain>
    </source>
</reference>
<feature type="active site" description="Proton acceptor" evidence="8">
    <location>
        <position position="154"/>
    </location>
</feature>
<keyword evidence="4 8" id="KW-0312">Gluconeogenesis</keyword>
<dbReference type="InterPro" id="IPR000652">
    <property type="entry name" value="Triosephosphate_isomerase"/>
</dbReference>
<feature type="binding site" evidence="8">
    <location>
        <position position="160"/>
    </location>
    <ligand>
        <name>substrate</name>
    </ligand>
</feature>
<evidence type="ECO:0000256" key="3">
    <source>
        <dbReference type="ARBA" id="ARBA00007422"/>
    </source>
</evidence>
<proteinExistence type="inferred from homology"/>
<comment type="similarity">
    <text evidence="3 8 9">Belongs to the triosephosphate isomerase family.</text>
</comment>
<comment type="subcellular location">
    <subcellularLocation>
        <location evidence="8 9">Cytoplasm</location>
    </subcellularLocation>
</comment>
<dbReference type="CDD" id="cd00311">
    <property type="entry name" value="TIM"/>
    <property type="match status" value="1"/>
</dbReference>
<name>A0A7W7ENG1_9HYPH</name>
<dbReference type="PROSITE" id="PS51440">
    <property type="entry name" value="TIM_2"/>
    <property type="match status" value="1"/>
</dbReference>
<gene>
    <name evidence="8" type="primary">tpiA</name>
    <name evidence="10" type="ORF">GGE60_005694</name>
</gene>
<dbReference type="Gene3D" id="3.20.20.70">
    <property type="entry name" value="Aldolase class I"/>
    <property type="match status" value="1"/>
</dbReference>
<keyword evidence="7 8" id="KW-0413">Isomerase</keyword>
<comment type="catalytic activity">
    <reaction evidence="8 9">
        <text>D-glyceraldehyde 3-phosphate = dihydroxyacetone phosphate</text>
        <dbReference type="Rhea" id="RHEA:18585"/>
        <dbReference type="ChEBI" id="CHEBI:57642"/>
        <dbReference type="ChEBI" id="CHEBI:59776"/>
        <dbReference type="EC" id="5.3.1.1"/>
    </reaction>
</comment>
<dbReference type="InterPro" id="IPR020861">
    <property type="entry name" value="Triosephosphate_isomerase_AS"/>
</dbReference>
<accession>A0A7W7ENG1</accession>
<keyword evidence="5 8" id="KW-0963">Cytoplasm</keyword>
<dbReference type="InterPro" id="IPR013785">
    <property type="entry name" value="Aldolase_TIM"/>
</dbReference>
<comment type="caution">
    <text evidence="10">The sequence shown here is derived from an EMBL/GenBank/DDBJ whole genome shotgun (WGS) entry which is preliminary data.</text>
</comment>
<dbReference type="PANTHER" id="PTHR21139">
    <property type="entry name" value="TRIOSEPHOSPHATE ISOMERASE"/>
    <property type="match status" value="1"/>
</dbReference>
<dbReference type="UniPathway" id="UPA00109">
    <property type="reaction ID" value="UER00189"/>
</dbReference>
<dbReference type="GO" id="GO:0006096">
    <property type="term" value="P:glycolytic process"/>
    <property type="evidence" value="ECO:0007669"/>
    <property type="project" value="UniProtKB-UniRule"/>
</dbReference>